<proteinExistence type="predicted"/>
<comment type="caution">
    <text evidence="4">The sequence shown here is derived from an EMBL/GenBank/DDBJ whole genome shotgun (WGS) entry which is preliminary data.</text>
</comment>
<evidence type="ECO:0000313" key="4">
    <source>
        <dbReference type="EMBL" id="MDC0711838.1"/>
    </source>
</evidence>
<keyword evidence="5" id="KW-1185">Reference proteome</keyword>
<organism evidence="4 5">
    <name type="scientific">Stigmatella ashevillensis</name>
    <dbReference type="NCBI Taxonomy" id="2995309"/>
    <lineage>
        <taxon>Bacteria</taxon>
        <taxon>Pseudomonadati</taxon>
        <taxon>Myxococcota</taxon>
        <taxon>Myxococcia</taxon>
        <taxon>Myxococcales</taxon>
        <taxon>Cystobacterineae</taxon>
        <taxon>Archangiaceae</taxon>
        <taxon>Stigmatella</taxon>
    </lineage>
</organism>
<dbReference type="SUPFAM" id="SSF48403">
    <property type="entry name" value="Ankyrin repeat"/>
    <property type="match status" value="1"/>
</dbReference>
<dbReference type="Pfam" id="PF12796">
    <property type="entry name" value="Ank_2"/>
    <property type="match status" value="1"/>
</dbReference>
<dbReference type="EMBL" id="JAQNDM010000002">
    <property type="protein sequence ID" value="MDC0711838.1"/>
    <property type="molecule type" value="Genomic_DNA"/>
</dbReference>
<dbReference type="PROSITE" id="PS50297">
    <property type="entry name" value="ANK_REP_REGION"/>
    <property type="match status" value="2"/>
</dbReference>
<evidence type="ECO:0000256" key="3">
    <source>
        <dbReference type="PROSITE-ProRule" id="PRU00023"/>
    </source>
</evidence>
<dbReference type="RefSeq" id="WP_272141838.1">
    <property type="nucleotide sequence ID" value="NZ_JAQNDM010000002.1"/>
</dbReference>
<dbReference type="PANTHER" id="PTHR24124:SF14">
    <property type="entry name" value="CHROMOSOME UNDETERMINED SCAFFOLD_25, WHOLE GENOME SHOTGUN SEQUENCE"/>
    <property type="match status" value="1"/>
</dbReference>
<protein>
    <submittedName>
        <fullName evidence="4">Ankryin</fullName>
    </submittedName>
</protein>
<accession>A0ABT5DFD5</accession>
<keyword evidence="1" id="KW-0677">Repeat</keyword>
<reference evidence="4 5" key="1">
    <citation type="submission" date="2022-11" db="EMBL/GenBank/DDBJ databases">
        <title>Minimal conservation of predation-associated metabolite biosynthetic gene clusters underscores biosynthetic potential of Myxococcota including descriptions for ten novel species: Archangium lansinium sp. nov., Myxococcus landrumus sp. nov., Nannocystis bai.</title>
        <authorList>
            <person name="Ahearne A."/>
            <person name="Stevens C."/>
            <person name="Dowd S."/>
        </authorList>
    </citation>
    <scope>NUCLEOTIDE SEQUENCE [LARGE SCALE GENOMIC DNA]</scope>
    <source>
        <strain evidence="4 5">NCWAL01</strain>
    </source>
</reference>
<gene>
    <name evidence="4" type="ORF">POL68_25435</name>
</gene>
<keyword evidence="2 3" id="KW-0040">ANK repeat</keyword>
<evidence type="ECO:0000313" key="5">
    <source>
        <dbReference type="Proteomes" id="UP001221838"/>
    </source>
</evidence>
<dbReference type="Pfam" id="PF00023">
    <property type="entry name" value="Ank"/>
    <property type="match status" value="1"/>
</dbReference>
<dbReference type="InterPro" id="IPR036770">
    <property type="entry name" value="Ankyrin_rpt-contain_sf"/>
</dbReference>
<name>A0ABT5DFD5_9BACT</name>
<evidence type="ECO:0000256" key="2">
    <source>
        <dbReference type="ARBA" id="ARBA00023043"/>
    </source>
</evidence>
<feature type="repeat" description="ANK" evidence="3">
    <location>
        <begin position="48"/>
        <end position="88"/>
    </location>
</feature>
<dbReference type="InterPro" id="IPR002110">
    <property type="entry name" value="Ankyrin_rpt"/>
</dbReference>
<dbReference type="SMART" id="SM00248">
    <property type="entry name" value="ANK"/>
    <property type="match status" value="2"/>
</dbReference>
<dbReference type="PROSITE" id="PS50088">
    <property type="entry name" value="ANK_REPEAT"/>
    <property type="match status" value="2"/>
</dbReference>
<feature type="repeat" description="ANK" evidence="3">
    <location>
        <begin position="160"/>
        <end position="192"/>
    </location>
</feature>
<dbReference type="PANTHER" id="PTHR24124">
    <property type="entry name" value="ANKYRIN REPEAT FAMILY A"/>
    <property type="match status" value="1"/>
</dbReference>
<dbReference type="Proteomes" id="UP001221838">
    <property type="component" value="Unassembled WGS sequence"/>
</dbReference>
<dbReference type="Gene3D" id="1.25.40.20">
    <property type="entry name" value="Ankyrin repeat-containing domain"/>
    <property type="match status" value="2"/>
</dbReference>
<evidence type="ECO:0000256" key="1">
    <source>
        <dbReference type="ARBA" id="ARBA00022737"/>
    </source>
</evidence>
<sequence length="492" mass="52735">MSAKSNGDATQALLTLCGDKARWKKELTAEAVKKAVAEGADVNARDQNGLTALHLAVQGPSAKSDPLPIIDVVRALIDAGSDVNARDNFQQPPLLHAVPSETSQAYEGQALEIVRMLREAGGTLPSDVKDGFSGAFKTTTEALYREILDAGAAIDARDPQGKTPLHSSATLGWPTSARLLLERGAEVNALDALGRTPLGVALRTKEEPWVAHNKRTPGFNAVISALEAAGGKASIPFPHDSTDPFAPFPIDEAALAKALAGKKLSFKHAVSSAQEVATGLHSFGDPSDALGKLEALSDALEVEKRKVRLKGPLELRRAFFHHGDLEVDGDLTIQKPFAVTGDVIVHGVVWDAGNDSLVNILGDLKCHALFTDGEFSVRGDIEARDVVLGYYNDHVLSADTIRARVVIEDDHAVDATIEAEHHFDIDTYAQGHGDGVADDLRAIFVDPVFEGAEETAEEEESDEEEETPYLDKGALFDRISKGLPVFRKDTKK</sequence>